<dbReference type="Proteomes" id="UP001595681">
    <property type="component" value="Unassembled WGS sequence"/>
</dbReference>
<reference evidence="3" key="1">
    <citation type="journal article" date="2019" name="Int. J. Syst. Evol. Microbiol.">
        <title>The Global Catalogue of Microorganisms (GCM) 10K type strain sequencing project: providing services to taxonomists for standard genome sequencing and annotation.</title>
        <authorList>
            <consortium name="The Broad Institute Genomics Platform"/>
            <consortium name="The Broad Institute Genome Sequencing Center for Infectious Disease"/>
            <person name="Wu L."/>
            <person name="Ma J."/>
        </authorList>
    </citation>
    <scope>NUCLEOTIDE SEQUENCE [LARGE SCALE GENOMIC DNA]</scope>
    <source>
        <strain evidence="3">CCM 7491</strain>
    </source>
</reference>
<protein>
    <submittedName>
        <fullName evidence="2">Uncharacterized protein</fullName>
    </submittedName>
</protein>
<organism evidence="2 3">
    <name type="scientific">Sphingobium rhizovicinum</name>
    <dbReference type="NCBI Taxonomy" id="432308"/>
    <lineage>
        <taxon>Bacteria</taxon>
        <taxon>Pseudomonadati</taxon>
        <taxon>Pseudomonadota</taxon>
        <taxon>Alphaproteobacteria</taxon>
        <taxon>Sphingomonadales</taxon>
        <taxon>Sphingomonadaceae</taxon>
        <taxon>Sphingobium</taxon>
    </lineage>
</organism>
<evidence type="ECO:0000256" key="1">
    <source>
        <dbReference type="SAM" id="Coils"/>
    </source>
</evidence>
<comment type="caution">
    <text evidence="2">The sequence shown here is derived from an EMBL/GenBank/DDBJ whole genome shotgun (WGS) entry which is preliminary data.</text>
</comment>
<accession>A0ABV7NF44</accession>
<proteinExistence type="predicted"/>
<keyword evidence="3" id="KW-1185">Reference proteome</keyword>
<feature type="coiled-coil region" evidence="1">
    <location>
        <begin position="126"/>
        <end position="190"/>
    </location>
</feature>
<name>A0ABV7NF44_9SPHN</name>
<sequence length="225" mass="24950">MYQQFIPQGPTPTPPATIIDRTAIFDPAEFWPNAMDCPDWPHLTGNLRYDGPRGKVGAEGRLQNIGAYLNRGRELRKPSEEERAQEVARLFRRSGGHWYALGITNLSPAGVLAETEACLIVEACHLRGYLRKLEAQAVQAEEAKARRKLADARHTLAQYRATVPAEVEEIKALSEAVARHKQRLEDERAVARSQMLRDHVATMLSAAVSAAHTLGEEAPAHPAFD</sequence>
<evidence type="ECO:0000313" key="3">
    <source>
        <dbReference type="Proteomes" id="UP001595681"/>
    </source>
</evidence>
<keyword evidence="1" id="KW-0175">Coiled coil</keyword>
<gene>
    <name evidence="2" type="ORF">ACFOKF_06000</name>
</gene>
<dbReference type="EMBL" id="JBHRVU010000004">
    <property type="protein sequence ID" value="MFC3440756.1"/>
    <property type="molecule type" value="Genomic_DNA"/>
</dbReference>
<evidence type="ECO:0000313" key="2">
    <source>
        <dbReference type="EMBL" id="MFC3440756.1"/>
    </source>
</evidence>
<dbReference type="RefSeq" id="WP_380793987.1">
    <property type="nucleotide sequence ID" value="NZ_JBHRVU010000004.1"/>
</dbReference>